<proteinExistence type="predicted"/>
<accession>A0AAW2CKG4</accession>
<dbReference type="InterPro" id="IPR006740">
    <property type="entry name" value="DUF604"/>
</dbReference>
<gene>
    <name evidence="2" type="ORF">SO802_018300</name>
</gene>
<keyword evidence="1" id="KW-1133">Transmembrane helix</keyword>
<keyword evidence="1" id="KW-0812">Transmembrane</keyword>
<dbReference type="AlphaFoldDB" id="A0AAW2CKG4"/>
<dbReference type="EMBL" id="JAZDWU010000006">
    <property type="protein sequence ID" value="KAK9998697.1"/>
    <property type="molecule type" value="Genomic_DNA"/>
</dbReference>
<reference evidence="2 3" key="1">
    <citation type="submission" date="2024-01" db="EMBL/GenBank/DDBJ databases">
        <title>A telomere-to-telomere, gap-free genome of sweet tea (Lithocarpus litseifolius).</title>
        <authorList>
            <person name="Zhou J."/>
        </authorList>
    </citation>
    <scope>NUCLEOTIDE SEQUENCE [LARGE SCALE GENOMIC DNA]</scope>
    <source>
        <strain evidence="2">Zhou-2022a</strain>
        <tissue evidence="2">Leaf</tissue>
    </source>
</reference>
<evidence type="ECO:0000313" key="2">
    <source>
        <dbReference type="EMBL" id="KAK9998697.1"/>
    </source>
</evidence>
<keyword evidence="1" id="KW-0472">Membrane</keyword>
<comment type="caution">
    <text evidence="2">The sequence shown here is derived from an EMBL/GenBank/DDBJ whole genome shotgun (WGS) entry which is preliminary data.</text>
</comment>
<dbReference type="PANTHER" id="PTHR10811">
    <property type="entry name" value="FRINGE-RELATED"/>
    <property type="match status" value="1"/>
</dbReference>
<keyword evidence="3" id="KW-1185">Reference proteome</keyword>
<feature type="transmembrane region" description="Helical" evidence="1">
    <location>
        <begin position="24"/>
        <end position="46"/>
    </location>
</feature>
<protein>
    <recommendedName>
        <fullName evidence="4">Fringe protein</fullName>
    </recommendedName>
</protein>
<dbReference type="Gene3D" id="3.90.550.50">
    <property type="match status" value="1"/>
</dbReference>
<dbReference type="FunFam" id="3.90.550.50:FF:000038">
    <property type="entry name" value="Predicted protein"/>
    <property type="match status" value="1"/>
</dbReference>
<dbReference type="Proteomes" id="UP001459277">
    <property type="component" value="Unassembled WGS sequence"/>
</dbReference>
<name>A0AAW2CKG4_9ROSI</name>
<sequence length="487" mass="55641">MSLVLASKSRVMQQRLIFLSNNKFVVSLCKSLAISGIVLYFIYIILSSHPCCRSSTLSASLKYQGSSSSISVSPTNISHLVFGIASSANTWINKRAYIESWWQPNTTRGYIFLDRVPEESQQWPSTFPPFRVSEDTSRYKEYDKHPNPHAIRMARIILETFREENKGVRWFIMADDDTIFFLDNLVEVLAKYNHNKYFYIGSKSECVSSNFDHSFGMAFGGAGYALSYPLAEALAKNLDVCIKTYPTLYGSDHIIQSCVADLGVSLSQESGFHQIDLHRDISGFLSALPQSPTVSLHHLDQVEPIFPSMNRYQSLNHLMEAAKADQSRLLQQTICYHKQSNWSFSISWGYSAHIYEKIYPPSILHRPLETFVQWKKSARPPYMFNTRSPSNDPCEAPHVFYFETVEKLIMENQIVTSYVRRSPHRLVACSLSGNHSADFISEIRVHSPVIRQDEVCNRRECCDILHVADNNFTEVKSRACMRDEIVS</sequence>
<dbReference type="Pfam" id="PF04646">
    <property type="entry name" value="DUF604"/>
    <property type="match status" value="1"/>
</dbReference>
<organism evidence="2 3">
    <name type="scientific">Lithocarpus litseifolius</name>
    <dbReference type="NCBI Taxonomy" id="425828"/>
    <lineage>
        <taxon>Eukaryota</taxon>
        <taxon>Viridiplantae</taxon>
        <taxon>Streptophyta</taxon>
        <taxon>Embryophyta</taxon>
        <taxon>Tracheophyta</taxon>
        <taxon>Spermatophyta</taxon>
        <taxon>Magnoliopsida</taxon>
        <taxon>eudicotyledons</taxon>
        <taxon>Gunneridae</taxon>
        <taxon>Pentapetalae</taxon>
        <taxon>rosids</taxon>
        <taxon>fabids</taxon>
        <taxon>Fagales</taxon>
        <taxon>Fagaceae</taxon>
        <taxon>Lithocarpus</taxon>
    </lineage>
</organism>
<evidence type="ECO:0000313" key="3">
    <source>
        <dbReference type="Proteomes" id="UP001459277"/>
    </source>
</evidence>
<evidence type="ECO:0008006" key="4">
    <source>
        <dbReference type="Google" id="ProtNLM"/>
    </source>
</evidence>
<evidence type="ECO:0000256" key="1">
    <source>
        <dbReference type="SAM" id="Phobius"/>
    </source>
</evidence>